<keyword evidence="2" id="KW-1185">Reference proteome</keyword>
<sequence length="545" mass="62097">MRTAKVEQSAPSKPPRLLAGELTPEVVCDWDNTCTTYFMHKDIEAADQVKMIAFGMLDARLHTWYLAQRAILDAGTFNEYMTALKSAWLEKHWDIKLRRKVLGSQQGNHPFYEWVLELQNQNALLYGGTSHLDNDQLWNQLEANICNELTIPVLRANLADDLTLREWIEEIKHLDDKRLDDLAAHKKIAEELFKSSKRNISSNNRPSSSKTYTSSTCLGSLTEVEQILLSKHRGCFKCRKFYVSHQSKDCPNGAPEATNYKSLMEADALTAKPKTRTVAAVTPVNAVMPTSTIEEVSDSDDDLCIAPLETAHLIWPCLLTGPSINYFEHVDALIDHRSHLVLIDENIVTKLGMRRRKLHTKIEAKSAFTDSVSLPFSFSEYVLLSPSSLNNDWTSHTIHAIVALGLSVPLLLGGPFLQHNYLVIDHETRTCISKNSQYDLLNAPQRIQRVTKAHPSRRDVLHMRKNVIRELKGALGPQYHKVKQHATSKSNDITSVLCRRIDTLAFIEDNKEHLERLDKEMRRKYDDRFPEDIPHIDELPTDIVH</sequence>
<dbReference type="CDD" id="cd00303">
    <property type="entry name" value="retropepsin_like"/>
    <property type="match status" value="1"/>
</dbReference>
<dbReference type="AlphaFoldDB" id="A0AAD4E153"/>
<gene>
    <name evidence="1" type="ORF">F5891DRAFT_1191864</name>
</gene>
<evidence type="ECO:0000313" key="2">
    <source>
        <dbReference type="Proteomes" id="UP001195769"/>
    </source>
</evidence>
<organism evidence="1 2">
    <name type="scientific">Suillus fuscotomentosus</name>
    <dbReference type="NCBI Taxonomy" id="1912939"/>
    <lineage>
        <taxon>Eukaryota</taxon>
        <taxon>Fungi</taxon>
        <taxon>Dikarya</taxon>
        <taxon>Basidiomycota</taxon>
        <taxon>Agaricomycotina</taxon>
        <taxon>Agaricomycetes</taxon>
        <taxon>Agaricomycetidae</taxon>
        <taxon>Boletales</taxon>
        <taxon>Suillineae</taxon>
        <taxon>Suillaceae</taxon>
        <taxon>Suillus</taxon>
    </lineage>
</organism>
<proteinExistence type="predicted"/>
<reference evidence="1" key="1">
    <citation type="journal article" date="2020" name="New Phytol.">
        <title>Comparative genomics reveals dynamic genome evolution in host specialist ectomycorrhizal fungi.</title>
        <authorList>
            <person name="Lofgren L.A."/>
            <person name="Nguyen N.H."/>
            <person name="Vilgalys R."/>
            <person name="Ruytinx J."/>
            <person name="Liao H.L."/>
            <person name="Branco S."/>
            <person name="Kuo A."/>
            <person name="LaButti K."/>
            <person name="Lipzen A."/>
            <person name="Andreopoulos W."/>
            <person name="Pangilinan J."/>
            <person name="Riley R."/>
            <person name="Hundley H."/>
            <person name="Na H."/>
            <person name="Barry K."/>
            <person name="Grigoriev I.V."/>
            <person name="Stajich J.E."/>
            <person name="Kennedy P.G."/>
        </authorList>
    </citation>
    <scope>NUCLEOTIDE SEQUENCE</scope>
    <source>
        <strain evidence="1">FC203</strain>
    </source>
</reference>
<comment type="caution">
    <text evidence="1">The sequence shown here is derived from an EMBL/GenBank/DDBJ whole genome shotgun (WGS) entry which is preliminary data.</text>
</comment>
<dbReference type="GeneID" id="64661817"/>
<evidence type="ECO:0000313" key="1">
    <source>
        <dbReference type="EMBL" id="KAG1897422.1"/>
    </source>
</evidence>
<accession>A0AAD4E153</accession>
<protein>
    <submittedName>
        <fullName evidence="1">Uncharacterized protein</fullName>
    </submittedName>
</protein>
<name>A0AAD4E153_9AGAM</name>
<dbReference type="Proteomes" id="UP001195769">
    <property type="component" value="Unassembled WGS sequence"/>
</dbReference>
<dbReference type="RefSeq" id="XP_041222998.1">
    <property type="nucleotide sequence ID" value="XM_041367519.1"/>
</dbReference>
<dbReference type="EMBL" id="JABBWK010000046">
    <property type="protein sequence ID" value="KAG1897422.1"/>
    <property type="molecule type" value="Genomic_DNA"/>
</dbReference>